<evidence type="ECO:0000313" key="1">
    <source>
        <dbReference type="EMBL" id="ONI46569.1"/>
    </source>
</evidence>
<proteinExistence type="predicted"/>
<reference evidence="1" key="1">
    <citation type="submission" date="2016-08" db="EMBL/GenBank/DDBJ databases">
        <authorList>
            <person name="Ngugi D.K."/>
            <person name="Miyake S."/>
            <person name="Stingl U."/>
        </authorList>
    </citation>
    <scope>NUCLEOTIDE SEQUENCE</scope>
    <source>
        <strain evidence="1">SCG-D08WGA-EpuloA1</strain>
    </source>
</reference>
<organism evidence="1 2">
    <name type="scientific">Candidatus Epulonipiscium fishelsonii</name>
    <dbReference type="NCBI Taxonomy" id="77094"/>
    <lineage>
        <taxon>Bacteria</taxon>
        <taxon>Bacillati</taxon>
        <taxon>Bacillota</taxon>
        <taxon>Clostridia</taxon>
        <taxon>Lachnospirales</taxon>
        <taxon>Lachnospiraceae</taxon>
        <taxon>Candidatus Epulonipiscium</taxon>
    </lineage>
</organism>
<dbReference type="Proteomes" id="UP000188637">
    <property type="component" value="Unassembled WGS sequence"/>
</dbReference>
<name>A0ACC8XJD0_9FIRM</name>
<comment type="caution">
    <text evidence="1">The sequence shown here is derived from an EMBL/GenBank/DDBJ whole genome shotgun (WGS) entry which is preliminary data.</text>
</comment>
<sequence length="216" mass="26062">MIDNNIHSVNLLNDQKKYFKWFEQFINTLDRKFSKTNVEKFLAIWVPTNVKYLNSSQIYSLTNVLEDILICSNIKNMKDIFSLINFYKAEYYRMFKVKQLIMNLCDNSHINQNSNVVDLTLYKQSLVKKKDKFSKYVKGYFKIKEINFEGNILVEDLATNKLYKILYNPELLRYFQLEDVLKATLKKKSFLIHWDVERINSYYNKNVLKYLSERLY</sequence>
<evidence type="ECO:0000313" key="2">
    <source>
        <dbReference type="Proteomes" id="UP000188637"/>
    </source>
</evidence>
<accession>A0ACC8XJD0</accession>
<protein>
    <submittedName>
        <fullName evidence="1">Uncharacterized protein</fullName>
    </submittedName>
</protein>
<dbReference type="EMBL" id="LJHD01000002">
    <property type="protein sequence ID" value="ONI46569.1"/>
    <property type="molecule type" value="Genomic_DNA"/>
</dbReference>
<gene>
    <name evidence="1" type="ORF">AN640_00645</name>
</gene>
<keyword evidence="2" id="KW-1185">Reference proteome</keyword>